<dbReference type="GO" id="GO:0070531">
    <property type="term" value="C:BRCA1-A complex"/>
    <property type="evidence" value="ECO:0007669"/>
    <property type="project" value="TreeGrafter"/>
</dbReference>
<protein>
    <submittedName>
        <fullName evidence="4">Uncharacterized protein</fullName>
    </submittedName>
</protein>
<keyword evidence="2 3" id="KW-0040">ANK repeat</keyword>
<evidence type="ECO:0000313" key="4">
    <source>
        <dbReference type="EMBL" id="KAK6195115.1"/>
    </source>
</evidence>
<dbReference type="InterPro" id="IPR036770">
    <property type="entry name" value="Ankyrin_rpt-contain_sf"/>
</dbReference>
<dbReference type="Gene3D" id="2.60.220.30">
    <property type="match status" value="1"/>
</dbReference>
<dbReference type="AlphaFoldDB" id="A0AAN8QA71"/>
<dbReference type="Pfam" id="PF12796">
    <property type="entry name" value="Ank_2"/>
    <property type="match status" value="1"/>
</dbReference>
<dbReference type="PANTHER" id="PTHR24171">
    <property type="entry name" value="ANKYRIN REPEAT DOMAIN-CONTAINING PROTEIN 39-RELATED"/>
    <property type="match status" value="1"/>
</dbReference>
<dbReference type="SUPFAM" id="SSF48403">
    <property type="entry name" value="Ankyrin repeat"/>
    <property type="match status" value="1"/>
</dbReference>
<dbReference type="PROSITE" id="PS50088">
    <property type="entry name" value="ANK_REPEAT"/>
    <property type="match status" value="3"/>
</dbReference>
<dbReference type="GO" id="GO:0031436">
    <property type="term" value="C:BRCA1-BARD1 complex"/>
    <property type="evidence" value="ECO:0007669"/>
    <property type="project" value="TreeGrafter"/>
</dbReference>
<feature type="repeat" description="ANK" evidence="3">
    <location>
        <begin position="80"/>
        <end position="112"/>
    </location>
</feature>
<evidence type="ECO:0000256" key="3">
    <source>
        <dbReference type="PROSITE-ProRule" id="PRU00023"/>
    </source>
</evidence>
<comment type="caution">
    <text evidence="4">The sequence shown here is derived from an EMBL/GenBank/DDBJ whole genome shotgun (WGS) entry which is preliminary data.</text>
</comment>
<feature type="repeat" description="ANK" evidence="3">
    <location>
        <begin position="47"/>
        <end position="79"/>
    </location>
</feature>
<dbReference type="Proteomes" id="UP001347796">
    <property type="component" value="Unassembled WGS sequence"/>
</dbReference>
<dbReference type="GO" id="GO:0085020">
    <property type="term" value="P:protein K6-linked ubiquitination"/>
    <property type="evidence" value="ECO:0007669"/>
    <property type="project" value="TreeGrafter"/>
</dbReference>
<dbReference type="Gene3D" id="1.25.40.20">
    <property type="entry name" value="Ankyrin repeat-containing domain"/>
    <property type="match status" value="1"/>
</dbReference>
<organism evidence="4 5">
    <name type="scientific">Patella caerulea</name>
    <name type="common">Rayed Mediterranean limpet</name>
    <dbReference type="NCBI Taxonomy" id="87958"/>
    <lineage>
        <taxon>Eukaryota</taxon>
        <taxon>Metazoa</taxon>
        <taxon>Spiralia</taxon>
        <taxon>Lophotrochozoa</taxon>
        <taxon>Mollusca</taxon>
        <taxon>Gastropoda</taxon>
        <taxon>Patellogastropoda</taxon>
        <taxon>Patelloidea</taxon>
        <taxon>Patellidae</taxon>
        <taxon>Patella</taxon>
    </lineage>
</organism>
<gene>
    <name evidence="4" type="ORF">SNE40_000607</name>
</gene>
<dbReference type="PROSITE" id="PS50297">
    <property type="entry name" value="ANK_REP_REGION"/>
    <property type="match status" value="3"/>
</dbReference>
<dbReference type="GO" id="GO:0004842">
    <property type="term" value="F:ubiquitin-protein transferase activity"/>
    <property type="evidence" value="ECO:0007669"/>
    <property type="project" value="TreeGrafter"/>
</dbReference>
<name>A0AAN8QA71_PATCE</name>
<dbReference type="InterPro" id="IPR002110">
    <property type="entry name" value="Ankyrin_rpt"/>
</dbReference>
<keyword evidence="5" id="KW-1185">Reference proteome</keyword>
<proteinExistence type="predicted"/>
<reference evidence="4 5" key="1">
    <citation type="submission" date="2024-01" db="EMBL/GenBank/DDBJ databases">
        <title>The genome of the rayed Mediterranean limpet Patella caerulea (Linnaeus, 1758).</title>
        <authorList>
            <person name="Anh-Thu Weber A."/>
            <person name="Halstead-Nussloch G."/>
        </authorList>
    </citation>
    <scope>NUCLEOTIDE SEQUENCE [LARGE SCALE GENOMIC DNA]</scope>
    <source>
        <strain evidence="4">AATW-2023a</strain>
        <tissue evidence="4">Whole specimen</tissue>
    </source>
</reference>
<evidence type="ECO:0000256" key="2">
    <source>
        <dbReference type="ARBA" id="ARBA00023043"/>
    </source>
</evidence>
<evidence type="ECO:0000313" key="5">
    <source>
        <dbReference type="Proteomes" id="UP001347796"/>
    </source>
</evidence>
<sequence>MEETKKGESNMDMESYERRFFAIIKRGQTENILRYLQNIHIDTVNEDGETPLIIAAKGCNYVLLKLLTENGAKLNKTDKEGRTALHYASGHGTFDSINLLLANGAKIDVKDEEGRTPLHYAVKGDHVKSVDLLVFCGADGTLSDNSGVAPMSLCSDKKMSSLMLDSVKTVNAIKQGYIKIDRNVLKSDETKDLRNLNCTISTPVTFSSDDVYLLSRRVRPEFRRHVLRPKELLISDTFQFRVSGSAIKDEVTFSVPMYGRPQPHEEVHMITNIQPMADEDNIERNITDAESRDFVQCSVKIDLRLVDSLLLVTLPKKEYLTVSTNGGKVKSTIDTYVTFEVEKDTFSADGELVHQILPKPMISKEEFPNLIACTNFHDITHSSSEQPKNKVKMTLPLPNGYTSESKDYILYVMLRQEGDNGYDADKWEVLTDSPTVTQNKIHADIPHFCAVAARQSLPESNKKKLREETEELYQKALRSECKAVFLGLLTKLNTRGRAELLAECTNDPNYKSRIEYHVSDSYVDQEPSFTKPFTTYSGETFLLDVKGELARDDKTQLSLEFHPKRKKENKRCFDIKPTNGDFKVECRGQLEIKVKQYQDKRYALTTDESIDHINLHLKPIENNKEDHRRHNYEGFLSDRLIEDITNKLVEKEQFEKLLVDLHKSTASSAPPKQLLMEWRNMAIHREGGGLPVLIRGLSDLKQTELVDEILEQLKDWKKDYIKTKTPFTIWLSDIDPDGFSKMTQGAKKPMSDNFLRSLAVEISKSDEDTSELFQKLKMEERQILTITENRLYAGKKKMKVKIYLLLKLFRDLNSPRQSESFQNLHKELYEFRQKFPKADERCLEMAEDWIQSSNEYSDLRDTLKPYIAAHRSKERNSNGLERIIPTSE</sequence>
<feature type="repeat" description="ANK" evidence="3">
    <location>
        <begin position="113"/>
        <end position="145"/>
    </location>
</feature>
<dbReference type="EMBL" id="JAZGQO010000001">
    <property type="protein sequence ID" value="KAK6195115.1"/>
    <property type="molecule type" value="Genomic_DNA"/>
</dbReference>
<keyword evidence="1" id="KW-0677">Repeat</keyword>
<evidence type="ECO:0000256" key="1">
    <source>
        <dbReference type="ARBA" id="ARBA00022737"/>
    </source>
</evidence>
<accession>A0AAN8QA71</accession>
<dbReference type="PANTHER" id="PTHR24171:SF8">
    <property type="entry name" value="BRCA1-ASSOCIATED RING DOMAIN PROTEIN 1"/>
    <property type="match status" value="1"/>
</dbReference>
<dbReference type="SMART" id="SM00248">
    <property type="entry name" value="ANK"/>
    <property type="match status" value="3"/>
</dbReference>